<feature type="transmembrane region" description="Helical" evidence="1">
    <location>
        <begin position="111"/>
        <end position="130"/>
    </location>
</feature>
<dbReference type="EMBL" id="JALBGC010000001">
    <property type="protein sequence ID" value="MCI1186346.1"/>
    <property type="molecule type" value="Genomic_DNA"/>
</dbReference>
<proteinExistence type="predicted"/>
<keyword evidence="1" id="KW-0472">Membrane</keyword>
<keyword evidence="1" id="KW-0812">Transmembrane</keyword>
<feature type="transmembrane region" description="Helical" evidence="1">
    <location>
        <begin position="12"/>
        <end position="30"/>
    </location>
</feature>
<protein>
    <submittedName>
        <fullName evidence="2">Uncharacterized protein</fullName>
    </submittedName>
</protein>
<keyword evidence="3" id="KW-1185">Reference proteome</keyword>
<evidence type="ECO:0000256" key="1">
    <source>
        <dbReference type="SAM" id="Phobius"/>
    </source>
</evidence>
<sequence>MNQAHLHLIVNHLPIMGSLFATALLAVGVLKSNPTLTKAGLVAVLAAGLLCLPAQFTGEGAATVAQKLPRVSRALIHNHEEAAELGFWALEGAAALALFGLLLLKSQSPKARLLALVALAATLLSFGLLARAGNLGGQIGHPEIRTGFGTTDEL</sequence>
<accession>A0A9X1VCG0</accession>
<dbReference type="AlphaFoldDB" id="A0A9X1VCG0"/>
<gene>
    <name evidence="2" type="ORF">MON38_02865</name>
</gene>
<feature type="transmembrane region" description="Helical" evidence="1">
    <location>
        <begin position="85"/>
        <end position="104"/>
    </location>
</feature>
<keyword evidence="1" id="KW-1133">Transmembrane helix</keyword>
<dbReference type="Proteomes" id="UP001139193">
    <property type="component" value="Unassembled WGS sequence"/>
</dbReference>
<reference evidence="2" key="1">
    <citation type="submission" date="2022-03" db="EMBL/GenBank/DDBJ databases">
        <title>Bacterial whole genome sequence for Hymenobacter sp. DH14.</title>
        <authorList>
            <person name="Le V."/>
        </authorList>
    </citation>
    <scope>NUCLEOTIDE SEQUENCE</scope>
    <source>
        <strain evidence="2">DH14</strain>
    </source>
</reference>
<evidence type="ECO:0000313" key="2">
    <source>
        <dbReference type="EMBL" id="MCI1186346.1"/>
    </source>
</evidence>
<evidence type="ECO:0000313" key="3">
    <source>
        <dbReference type="Proteomes" id="UP001139193"/>
    </source>
</evidence>
<dbReference type="RefSeq" id="WP_241934621.1">
    <property type="nucleotide sequence ID" value="NZ_JALBGC010000001.1"/>
</dbReference>
<comment type="caution">
    <text evidence="2">The sequence shown here is derived from an EMBL/GenBank/DDBJ whole genome shotgun (WGS) entry which is preliminary data.</text>
</comment>
<organism evidence="2 3">
    <name type="scientific">Hymenobacter cyanobacteriorum</name>
    <dbReference type="NCBI Taxonomy" id="2926463"/>
    <lineage>
        <taxon>Bacteria</taxon>
        <taxon>Pseudomonadati</taxon>
        <taxon>Bacteroidota</taxon>
        <taxon>Cytophagia</taxon>
        <taxon>Cytophagales</taxon>
        <taxon>Hymenobacteraceae</taxon>
        <taxon>Hymenobacter</taxon>
    </lineage>
</organism>
<name>A0A9X1VCG0_9BACT</name>